<dbReference type="RefSeq" id="WP_245909495.1">
    <property type="nucleotide sequence ID" value="NZ_QJJS01000008.1"/>
</dbReference>
<evidence type="ECO:0000256" key="3">
    <source>
        <dbReference type="SAM" id="MobiDB-lite"/>
    </source>
</evidence>
<name>A0A318H3Q9_9BURK</name>
<protein>
    <submittedName>
        <fullName evidence="4">Malonyl-CoA O-methyltransferase</fullName>
    </submittedName>
</protein>
<dbReference type="PANTHER" id="PTHR13090">
    <property type="entry name" value="ARGININE-HYDROXYLASE NDUFAF5, MITOCHONDRIAL"/>
    <property type="match status" value="1"/>
</dbReference>
<feature type="compositionally biased region" description="Pro residues" evidence="3">
    <location>
        <begin position="22"/>
        <end position="32"/>
    </location>
</feature>
<comment type="caution">
    <text evidence="4">The sequence shown here is derived from an EMBL/GenBank/DDBJ whole genome shotgun (WGS) entry which is preliminary data.</text>
</comment>
<keyword evidence="1 4" id="KW-0489">Methyltransferase</keyword>
<dbReference type="Gene3D" id="3.40.50.150">
    <property type="entry name" value="Vaccinia Virus protein VP39"/>
    <property type="match status" value="1"/>
</dbReference>
<keyword evidence="5" id="KW-1185">Reference proteome</keyword>
<reference evidence="4 5" key="1">
    <citation type="submission" date="2018-05" db="EMBL/GenBank/DDBJ databases">
        <title>Genomic Encyclopedia of Type Strains, Phase IV (KMG-IV): sequencing the most valuable type-strain genomes for metagenomic binning, comparative biology and taxonomic classification.</title>
        <authorList>
            <person name="Goeker M."/>
        </authorList>
    </citation>
    <scope>NUCLEOTIDE SEQUENCE [LARGE SCALE GENOMIC DNA]</scope>
    <source>
        <strain evidence="4 5">DSM 566</strain>
    </source>
</reference>
<dbReference type="InterPro" id="IPR050602">
    <property type="entry name" value="Malonyl-ACP_OMT"/>
</dbReference>
<dbReference type="GO" id="GO:0032259">
    <property type="term" value="P:methylation"/>
    <property type="evidence" value="ECO:0007669"/>
    <property type="project" value="UniProtKB-KW"/>
</dbReference>
<evidence type="ECO:0000313" key="5">
    <source>
        <dbReference type="Proteomes" id="UP000247811"/>
    </source>
</evidence>
<dbReference type="GO" id="GO:0008168">
    <property type="term" value="F:methyltransferase activity"/>
    <property type="evidence" value="ECO:0007669"/>
    <property type="project" value="UniProtKB-KW"/>
</dbReference>
<accession>A0A318H3Q9</accession>
<dbReference type="PANTHER" id="PTHR13090:SF1">
    <property type="entry name" value="ARGININE-HYDROXYLASE NDUFAF5, MITOCHONDRIAL"/>
    <property type="match status" value="1"/>
</dbReference>
<evidence type="ECO:0000256" key="2">
    <source>
        <dbReference type="ARBA" id="ARBA00022679"/>
    </source>
</evidence>
<proteinExistence type="predicted"/>
<dbReference type="InterPro" id="IPR029063">
    <property type="entry name" value="SAM-dependent_MTases_sf"/>
</dbReference>
<dbReference type="SUPFAM" id="SSF53335">
    <property type="entry name" value="S-adenosyl-L-methionine-dependent methyltransferases"/>
    <property type="match status" value="1"/>
</dbReference>
<evidence type="ECO:0000256" key="1">
    <source>
        <dbReference type="ARBA" id="ARBA00022603"/>
    </source>
</evidence>
<dbReference type="AlphaFoldDB" id="A0A318H3Q9"/>
<keyword evidence="2 4" id="KW-0808">Transferase</keyword>
<evidence type="ECO:0000313" key="4">
    <source>
        <dbReference type="EMBL" id="PXW95760.1"/>
    </source>
</evidence>
<dbReference type="Proteomes" id="UP000247811">
    <property type="component" value="Unassembled WGS sequence"/>
</dbReference>
<gene>
    <name evidence="4" type="ORF">C7444_10818</name>
</gene>
<dbReference type="EMBL" id="QJJS01000008">
    <property type="protein sequence ID" value="PXW95760.1"/>
    <property type="molecule type" value="Genomic_DNA"/>
</dbReference>
<feature type="region of interest" description="Disordered" evidence="3">
    <location>
        <begin position="1"/>
        <end position="43"/>
    </location>
</feature>
<sequence>MSEHPSAPASTPATDLGSGPGPDQPPRPPARIDPPALQRHLGHGGSAWLHGEVARRMGERVGVVRRTPTRVLDWWSPVSASQGLLATLYPDATIVPVGFDGQVLPAAPGRSWWQRWRSAPAGPAGQPAAPAGLLWANMMLHWVDDLPAQLRQWHAAVEVDGFLMFSCFGPDTLLQLRGLYRRLGWGPVGSDWTDMHDLGDALVHAGFADPVMDMEQLTLTWDSPEKLLAELRTLGRNTAPARHAGLRTPRWRERLLQALRQELAGPDGRLHLRFELVYGHAFRPVPRVAMQAQTSISLDDMRQMTRRPAPRP</sequence>
<organism evidence="4 5">
    <name type="scientific">Sphaerotilus hippei</name>
    <dbReference type="NCBI Taxonomy" id="744406"/>
    <lineage>
        <taxon>Bacteria</taxon>
        <taxon>Pseudomonadati</taxon>
        <taxon>Pseudomonadota</taxon>
        <taxon>Betaproteobacteria</taxon>
        <taxon>Burkholderiales</taxon>
        <taxon>Sphaerotilaceae</taxon>
        <taxon>Sphaerotilus</taxon>
    </lineage>
</organism>